<dbReference type="KEGG" id="ero:EROM_010500"/>
<name>I7AL66_ENCRO</name>
<feature type="coiled-coil region" evidence="1">
    <location>
        <begin position="95"/>
        <end position="122"/>
    </location>
</feature>
<keyword evidence="1" id="KW-0175">Coiled coil</keyword>
<reference evidence="2 3" key="1">
    <citation type="journal article" date="2012" name="Proc. Natl. Acad. Sci. U.S.A.">
        <title>Gain and loss of multiple functionally related, horizontally transferred genes in the reduced genomes of two microsporidian parasites.</title>
        <authorList>
            <person name="Pombert J.-F."/>
            <person name="Selman M."/>
            <person name="Burki F."/>
            <person name="Bardell F.T."/>
            <person name="Farinelli L."/>
            <person name="Solter L.F."/>
            <person name="Whitman D.W."/>
            <person name="Weiss L.M."/>
            <person name="Corradi N."/>
            <person name="Keeling P.J."/>
        </authorList>
    </citation>
    <scope>NUCLEOTIDE SEQUENCE [LARGE SCALE GENOMIC DNA]</scope>
    <source>
        <strain evidence="2 3">SJ-2008</strain>
    </source>
</reference>
<evidence type="ECO:0000313" key="3">
    <source>
        <dbReference type="Proteomes" id="UP000010094"/>
    </source>
</evidence>
<dbReference type="AlphaFoldDB" id="I7AL66"/>
<proteinExistence type="predicted"/>
<keyword evidence="3" id="KW-1185">Reference proteome</keyword>
<organism evidence="2 3">
    <name type="scientific">Encephalitozoon romaleae (strain SJ-2008)</name>
    <name type="common">Microsporidian parasite</name>
    <dbReference type="NCBI Taxonomy" id="1178016"/>
    <lineage>
        <taxon>Eukaryota</taxon>
        <taxon>Fungi</taxon>
        <taxon>Fungi incertae sedis</taxon>
        <taxon>Microsporidia</taxon>
        <taxon>Unikaryonidae</taxon>
        <taxon>Encephalitozoon</taxon>
    </lineage>
</organism>
<gene>
    <name evidence="2" type="ordered locus">EROM_010500</name>
</gene>
<dbReference type="HOGENOM" id="CLU_1042164_0_0_1"/>
<protein>
    <submittedName>
        <fullName evidence="2">Uncharacterized protein</fullName>
    </submittedName>
</protein>
<dbReference type="OrthoDB" id="2189578at2759"/>
<accession>I7AL66</accession>
<dbReference type="RefSeq" id="XP_009263891.1">
    <property type="nucleotide sequence ID" value="XM_009265616.1"/>
</dbReference>
<evidence type="ECO:0000256" key="1">
    <source>
        <dbReference type="SAM" id="Coils"/>
    </source>
</evidence>
<evidence type="ECO:0000313" key="2">
    <source>
        <dbReference type="EMBL" id="AFN82394.1"/>
    </source>
</evidence>
<sequence>MHNPEDIVKEALITVPSPRRFPSLEIASGLEVPKTMSPRSLEDLNELYREMEFPTIEERMLDDHMALLDVLNNLSIEYNRYGLIISSELDELRKKQEEIALYDEYERECDILEVELANMKQKYEETWKYSCHEISDLRHRLDELRKMFNDMEYGRLHSNLINRIFAFLREEGPGDEEVVSSLGYVKETREYLNSMEKMLVLDEIGNIPDSYNKIVCQHLIHEESIELDKLGKILGVDRTVLLRIVYGLLSKGIIAFDRSEDRICLQR</sequence>
<dbReference type="Proteomes" id="UP000010094">
    <property type="component" value="Chromosome I"/>
</dbReference>
<dbReference type="EMBL" id="CP003518">
    <property type="protein sequence ID" value="AFN82394.1"/>
    <property type="molecule type" value="Genomic_DNA"/>
</dbReference>
<dbReference type="GeneID" id="20520676"/>
<dbReference type="VEuPathDB" id="MicrosporidiaDB:EROM_010500"/>